<evidence type="ECO:0000313" key="2">
    <source>
        <dbReference type="Proteomes" id="UP000218327"/>
    </source>
</evidence>
<accession>A0A2A5AYA2</accession>
<dbReference type="Pfam" id="PF14354">
    <property type="entry name" value="Lar_restr_allev"/>
    <property type="match status" value="1"/>
</dbReference>
<dbReference type="Proteomes" id="UP000218327">
    <property type="component" value="Unassembled WGS sequence"/>
</dbReference>
<organism evidence="1 2">
    <name type="scientific">SAR86 cluster bacterium</name>
    <dbReference type="NCBI Taxonomy" id="2030880"/>
    <lineage>
        <taxon>Bacteria</taxon>
        <taxon>Pseudomonadati</taxon>
        <taxon>Pseudomonadota</taxon>
        <taxon>Gammaproteobacteria</taxon>
        <taxon>SAR86 cluster</taxon>
    </lineage>
</organism>
<dbReference type="AlphaFoldDB" id="A0A2A5AYA2"/>
<evidence type="ECO:0008006" key="3">
    <source>
        <dbReference type="Google" id="ProtNLM"/>
    </source>
</evidence>
<protein>
    <recommendedName>
        <fullName evidence="3">Restriction alleviation protein, Lar family</fullName>
    </recommendedName>
</protein>
<name>A0A2A5AYA2_9GAMM</name>
<reference evidence="2" key="1">
    <citation type="submission" date="2017-08" db="EMBL/GenBank/DDBJ databases">
        <title>A dynamic microbial community with high functional redundancy inhabits the cold, oxic subseafloor aquifer.</title>
        <authorList>
            <person name="Tully B.J."/>
            <person name="Wheat C.G."/>
            <person name="Glazer B.T."/>
            <person name="Huber J.A."/>
        </authorList>
    </citation>
    <scope>NUCLEOTIDE SEQUENCE [LARGE SCALE GENOMIC DNA]</scope>
</reference>
<sequence>MTDETKLLPCPFCGGEAKLNHHSVSDQYWVTCVECDFDGHMPIQHDFGAISQWNTRPAIPDEAALVEIVERVQGDELDNIWIGFSEAVVKALRPHLSNGEDKARIAELEKLLGNKKYIALKAKYNLGQLSFYGQIQEYEKSLKSEATPNA</sequence>
<comment type="caution">
    <text evidence="1">The sequence shown here is derived from an EMBL/GenBank/DDBJ whole genome shotgun (WGS) entry which is preliminary data.</text>
</comment>
<dbReference type="EMBL" id="NVVJ01000030">
    <property type="protein sequence ID" value="PCJ24110.1"/>
    <property type="molecule type" value="Genomic_DNA"/>
</dbReference>
<evidence type="ECO:0000313" key="1">
    <source>
        <dbReference type="EMBL" id="PCJ24110.1"/>
    </source>
</evidence>
<gene>
    <name evidence="1" type="ORF">COA96_10215</name>
</gene>
<proteinExistence type="predicted"/>